<reference evidence="3" key="1">
    <citation type="journal article" date="2015" name="BMC Genomics">
        <title>Draft genome of a commonly misdiagnosed multidrug resistant pathogen Candida auris.</title>
        <authorList>
            <person name="Chatterjee S."/>
            <person name="Alampalli S.V."/>
            <person name="Nageshan R.K."/>
            <person name="Chettiar S.T."/>
            <person name="Joshi S."/>
            <person name="Tatu U.S."/>
        </authorList>
    </citation>
    <scope>NUCLEOTIDE SEQUENCE [LARGE SCALE GENOMIC DNA]</scope>
    <source>
        <strain evidence="3">6684</strain>
    </source>
</reference>
<name>A0A0L0NYZ2_CANAR</name>
<accession>A0A0L0NYZ2</accession>
<dbReference type="EMBL" id="LGST01000023">
    <property type="protein sequence ID" value="KND99382.1"/>
    <property type="molecule type" value="Genomic_DNA"/>
</dbReference>
<dbReference type="VEuPathDB" id="FungiDB:QG37_03513"/>
<comment type="caution">
    <text evidence="2">The sequence shown here is derived from an EMBL/GenBank/DDBJ whole genome shotgun (WGS) entry which is preliminary data.</text>
</comment>
<proteinExistence type="predicted"/>
<protein>
    <submittedName>
        <fullName evidence="2">Uncharacterized protein</fullName>
    </submittedName>
</protein>
<gene>
    <name evidence="2" type="ORF">QG37_03513</name>
</gene>
<evidence type="ECO:0000313" key="2">
    <source>
        <dbReference type="EMBL" id="KND99382.1"/>
    </source>
</evidence>
<dbReference type="AlphaFoldDB" id="A0A0L0NYZ2"/>
<dbReference type="Proteomes" id="UP000037122">
    <property type="component" value="Unassembled WGS sequence"/>
</dbReference>
<organism evidence="2 3">
    <name type="scientific">Candidozyma auris</name>
    <name type="common">Yeast</name>
    <name type="synonym">Candida auris</name>
    <dbReference type="NCBI Taxonomy" id="498019"/>
    <lineage>
        <taxon>Eukaryota</taxon>
        <taxon>Fungi</taxon>
        <taxon>Dikarya</taxon>
        <taxon>Ascomycota</taxon>
        <taxon>Saccharomycotina</taxon>
        <taxon>Pichiomycetes</taxon>
        <taxon>Metschnikowiaceae</taxon>
        <taxon>Candidozyma</taxon>
    </lineage>
</organism>
<sequence>MAKKNSTVDGVLPTKDDDTSVVAGVDEEADAEGDASEVGSRGTIMCEASAEGKCCKVDMAAIKDSRAPPLMWTTDMDRPTEMVVFRLTEDHGQVQGALMRFENME</sequence>
<evidence type="ECO:0000256" key="1">
    <source>
        <dbReference type="SAM" id="MobiDB-lite"/>
    </source>
</evidence>
<evidence type="ECO:0000313" key="3">
    <source>
        <dbReference type="Proteomes" id="UP000037122"/>
    </source>
</evidence>
<feature type="region of interest" description="Disordered" evidence="1">
    <location>
        <begin position="1"/>
        <end position="20"/>
    </location>
</feature>